<evidence type="ECO:0000313" key="2">
    <source>
        <dbReference type="Proteomes" id="UP000077755"/>
    </source>
</evidence>
<dbReference type="EMBL" id="CP093346">
    <property type="protein sequence ID" value="WOG95131.1"/>
    <property type="molecule type" value="Genomic_DNA"/>
</dbReference>
<dbReference type="Proteomes" id="UP000077755">
    <property type="component" value="Chromosome 4"/>
</dbReference>
<name>A0A175YBC4_DAUCS</name>
<organism evidence="1 2">
    <name type="scientific">Daucus carota subsp. sativus</name>
    <name type="common">Carrot</name>
    <dbReference type="NCBI Taxonomy" id="79200"/>
    <lineage>
        <taxon>Eukaryota</taxon>
        <taxon>Viridiplantae</taxon>
        <taxon>Streptophyta</taxon>
        <taxon>Embryophyta</taxon>
        <taxon>Tracheophyta</taxon>
        <taxon>Spermatophyta</taxon>
        <taxon>Magnoliopsida</taxon>
        <taxon>eudicotyledons</taxon>
        <taxon>Gunneridae</taxon>
        <taxon>Pentapetalae</taxon>
        <taxon>asterids</taxon>
        <taxon>campanulids</taxon>
        <taxon>Apiales</taxon>
        <taxon>Apiaceae</taxon>
        <taxon>Apioideae</taxon>
        <taxon>Scandiceae</taxon>
        <taxon>Daucinae</taxon>
        <taxon>Daucus</taxon>
        <taxon>Daucus sect. Daucus</taxon>
    </lineage>
</organism>
<dbReference type="AlphaFoldDB" id="A0A175YBC4"/>
<sequence>MIKCPTLVPHNPVIFSLEDEAGVDLTQANPHSTPYTLPRMSSLPKSIQKAQTVPQNRTIEAGEVDSKSVEGETAQDAANKDGNIIEPKVTPSEPKAKRSRKTKVTVIHAATSQKVVDITQEENLSLGVSSQQESSIEVGMSPKAPPPIISEILSSTCPTSHVSSLTSRAEDRPNLSNVDLPFQIMEEPPSSGPQEPIAQSVMDTTPLNTKFNQASVAVNDSAGTTATLAVDSIPGVRTSLDVTSTTAGKAHTTVFTQTDSVDDFDDDNVLILSFIKGTPKPSSSMHFSTAHTHSFRMRVGEKKKRAIKEQRVSKQNERHPNVLAKGEGLEHVQSEPEGATILKALGLVSSTVTSDEITLKHPESGISRPQCLPSIPKRFRTSVPTIQASDRLSSLEEKVAVMNDNLNSLSQTIATGFSNIQVALASLSRFIHVANLPKGEKSDRLDERELDDEPV</sequence>
<dbReference type="Gramene" id="KZM80747">
    <property type="protein sequence ID" value="KZM80747"/>
    <property type="gene ID" value="DCAR_031682"/>
</dbReference>
<evidence type="ECO:0000313" key="1">
    <source>
        <dbReference type="EMBL" id="WOG95131.1"/>
    </source>
</evidence>
<proteinExistence type="predicted"/>
<gene>
    <name evidence="1" type="ORF">DCAR_0414433</name>
</gene>
<reference evidence="1" key="2">
    <citation type="submission" date="2022-03" db="EMBL/GenBank/DDBJ databases">
        <title>Draft title - Genomic analysis of global carrot germplasm unveils the trajectory of domestication and the origin of high carotenoid orange carrot.</title>
        <authorList>
            <person name="Iorizzo M."/>
            <person name="Ellison S."/>
            <person name="Senalik D."/>
            <person name="Macko-Podgorni A."/>
            <person name="Grzebelus D."/>
            <person name="Bostan H."/>
            <person name="Rolling W."/>
            <person name="Curaba J."/>
            <person name="Simon P."/>
        </authorList>
    </citation>
    <scope>NUCLEOTIDE SEQUENCE</scope>
    <source>
        <tissue evidence="1">Leaf</tissue>
    </source>
</reference>
<protein>
    <submittedName>
        <fullName evidence="1">Uncharacterized protein</fullName>
    </submittedName>
</protein>
<keyword evidence="2" id="KW-1185">Reference proteome</keyword>
<reference evidence="1" key="1">
    <citation type="journal article" date="2016" name="Nat. Genet.">
        <title>A high-quality carrot genome assembly provides new insights into carotenoid accumulation and asterid genome evolution.</title>
        <authorList>
            <person name="Iorizzo M."/>
            <person name="Ellison S."/>
            <person name="Senalik D."/>
            <person name="Zeng P."/>
            <person name="Satapoomin P."/>
            <person name="Huang J."/>
            <person name="Bowman M."/>
            <person name="Iovene M."/>
            <person name="Sanseverino W."/>
            <person name="Cavagnaro P."/>
            <person name="Yildiz M."/>
            <person name="Macko-Podgorni A."/>
            <person name="Moranska E."/>
            <person name="Grzebelus E."/>
            <person name="Grzebelus D."/>
            <person name="Ashrafi H."/>
            <person name="Zheng Z."/>
            <person name="Cheng S."/>
            <person name="Spooner D."/>
            <person name="Van Deynze A."/>
            <person name="Simon P."/>
        </authorList>
    </citation>
    <scope>NUCLEOTIDE SEQUENCE</scope>
    <source>
        <tissue evidence="1">Leaf</tissue>
    </source>
</reference>
<accession>A0A175YBC4</accession>